<dbReference type="EMBL" id="LT629750">
    <property type="protein sequence ID" value="SDR95528.1"/>
    <property type="molecule type" value="Genomic_DNA"/>
</dbReference>
<gene>
    <name evidence="2" type="ORF">SAMN05444158_0533</name>
</gene>
<organism evidence="2 3">
    <name type="scientific">Bradyrhizobium canariense</name>
    <dbReference type="NCBI Taxonomy" id="255045"/>
    <lineage>
        <taxon>Bacteria</taxon>
        <taxon>Pseudomonadati</taxon>
        <taxon>Pseudomonadota</taxon>
        <taxon>Alphaproteobacteria</taxon>
        <taxon>Hyphomicrobiales</taxon>
        <taxon>Nitrobacteraceae</taxon>
        <taxon>Bradyrhizobium</taxon>
    </lineage>
</organism>
<keyword evidence="1" id="KW-0812">Transmembrane</keyword>
<evidence type="ECO:0008006" key="4">
    <source>
        <dbReference type="Google" id="ProtNLM"/>
    </source>
</evidence>
<protein>
    <recommendedName>
        <fullName evidence="4">Sel1 repeat-containing protein</fullName>
    </recommendedName>
</protein>
<sequence length="334" mass="35474">MSTLDPPEDLDPNNPQYYAPRWLRARPDDFPATQPLSEEEERARRADFGSWRRVHDAAELERAVAEALRRPQEPVSAHEFLPAYEAEVFPRERTGKPAVFGVAARFTAAICVAAGVASFFVIMVPASRDLARPADGGGASYLSAFLQSVKTTVSPISQRQMTPAIVARDDASAISEPAPPSANVTAPTPTPSAAVVPSVVPASPPLTTAVVPDAAAKVQTAMAELPTASTAAPQNPVRQLPPAEIAALIKRGEELATNGDFAAARLLFQRAAEAHDARAAFALAATFDPIVINQVGANPSLQDVARARTWYQRASDWGSAEAPKELEALVSTGR</sequence>
<evidence type="ECO:0000313" key="3">
    <source>
        <dbReference type="Proteomes" id="UP000243904"/>
    </source>
</evidence>
<keyword evidence="1" id="KW-1133">Transmembrane helix</keyword>
<dbReference type="InterPro" id="IPR011990">
    <property type="entry name" value="TPR-like_helical_dom_sf"/>
</dbReference>
<dbReference type="Gene3D" id="1.25.40.10">
    <property type="entry name" value="Tetratricopeptide repeat domain"/>
    <property type="match status" value="1"/>
</dbReference>
<evidence type="ECO:0000313" key="2">
    <source>
        <dbReference type="EMBL" id="SDR95528.1"/>
    </source>
</evidence>
<dbReference type="RefSeq" id="WP_146686214.1">
    <property type="nucleotide sequence ID" value="NZ_LT629750.1"/>
</dbReference>
<accession>A0A1H1N9D1</accession>
<reference evidence="3" key="1">
    <citation type="submission" date="2016-10" db="EMBL/GenBank/DDBJ databases">
        <authorList>
            <person name="Varghese N."/>
            <person name="Submissions S."/>
        </authorList>
    </citation>
    <scope>NUCLEOTIDE SEQUENCE [LARGE SCALE GENOMIC DNA]</scope>
    <source>
        <strain evidence="3">GAS369</strain>
    </source>
</reference>
<dbReference type="SUPFAM" id="SSF81901">
    <property type="entry name" value="HCP-like"/>
    <property type="match status" value="1"/>
</dbReference>
<name>A0A1H1N9D1_9BRAD</name>
<keyword evidence="1" id="KW-0472">Membrane</keyword>
<proteinExistence type="predicted"/>
<evidence type="ECO:0000256" key="1">
    <source>
        <dbReference type="SAM" id="Phobius"/>
    </source>
</evidence>
<dbReference type="AlphaFoldDB" id="A0A1H1N9D1"/>
<feature type="transmembrane region" description="Helical" evidence="1">
    <location>
        <begin position="98"/>
        <end position="122"/>
    </location>
</feature>
<dbReference type="Proteomes" id="UP000243904">
    <property type="component" value="Chromosome I"/>
</dbReference>
<keyword evidence="3" id="KW-1185">Reference proteome</keyword>